<accession>A0A4R1MZH1</accession>
<feature type="transmembrane region" description="Helical" evidence="6">
    <location>
        <begin position="196"/>
        <end position="215"/>
    </location>
</feature>
<evidence type="ECO:0000256" key="5">
    <source>
        <dbReference type="ARBA" id="ARBA00023136"/>
    </source>
</evidence>
<gene>
    <name evidence="7" type="ORF">EDC19_1173</name>
</gene>
<keyword evidence="4 6" id="KW-1133">Transmembrane helix</keyword>
<keyword evidence="5 6" id="KW-0472">Membrane</keyword>
<dbReference type="OrthoDB" id="9801356at2"/>
<evidence type="ECO:0000313" key="8">
    <source>
        <dbReference type="Proteomes" id="UP000294545"/>
    </source>
</evidence>
<name>A0A4R1MZH1_9FIRM</name>
<feature type="transmembrane region" description="Helical" evidence="6">
    <location>
        <begin position="62"/>
        <end position="83"/>
    </location>
</feature>
<evidence type="ECO:0000256" key="4">
    <source>
        <dbReference type="ARBA" id="ARBA00022989"/>
    </source>
</evidence>
<evidence type="ECO:0000256" key="1">
    <source>
        <dbReference type="ARBA" id="ARBA00004141"/>
    </source>
</evidence>
<dbReference type="EMBL" id="SMGQ01000011">
    <property type="protein sequence ID" value="TCK98738.1"/>
    <property type="molecule type" value="Genomic_DNA"/>
</dbReference>
<evidence type="ECO:0000256" key="6">
    <source>
        <dbReference type="RuleBase" id="RU365102"/>
    </source>
</evidence>
<dbReference type="PANTHER" id="PTHR12608:SF1">
    <property type="entry name" value="TRANSMEMBRANE PROTEIN 165"/>
    <property type="match status" value="1"/>
</dbReference>
<dbReference type="PANTHER" id="PTHR12608">
    <property type="entry name" value="TRANSMEMBRANE PROTEIN HTP-1 RELATED"/>
    <property type="match status" value="1"/>
</dbReference>
<feature type="transmembrane region" description="Helical" evidence="6">
    <location>
        <begin position="37"/>
        <end position="56"/>
    </location>
</feature>
<dbReference type="Pfam" id="PF01169">
    <property type="entry name" value="GDT1"/>
    <property type="match status" value="2"/>
</dbReference>
<proteinExistence type="inferred from homology"/>
<organism evidence="7 8">
    <name type="scientific">Natranaerovirga hydrolytica</name>
    <dbReference type="NCBI Taxonomy" id="680378"/>
    <lineage>
        <taxon>Bacteria</taxon>
        <taxon>Bacillati</taxon>
        <taxon>Bacillota</taxon>
        <taxon>Clostridia</taxon>
        <taxon>Lachnospirales</taxon>
        <taxon>Natranaerovirgaceae</taxon>
        <taxon>Natranaerovirga</taxon>
    </lineage>
</organism>
<evidence type="ECO:0000256" key="3">
    <source>
        <dbReference type="ARBA" id="ARBA00022692"/>
    </source>
</evidence>
<dbReference type="InterPro" id="IPR001727">
    <property type="entry name" value="GDT1-like"/>
</dbReference>
<comment type="similarity">
    <text evidence="2 6">Belongs to the GDT1 family.</text>
</comment>
<protein>
    <recommendedName>
        <fullName evidence="6">GDT1 family protein</fullName>
    </recommendedName>
</protein>
<feature type="transmembrane region" description="Helical" evidence="6">
    <location>
        <begin position="95"/>
        <end position="111"/>
    </location>
</feature>
<feature type="transmembrane region" description="Helical" evidence="6">
    <location>
        <begin position="131"/>
        <end position="152"/>
    </location>
</feature>
<comment type="caution">
    <text evidence="7">The sequence shown here is derived from an EMBL/GenBank/DDBJ whole genome shotgun (WGS) entry which is preliminary data.</text>
</comment>
<dbReference type="AlphaFoldDB" id="A0A4R1MZH1"/>
<dbReference type="Proteomes" id="UP000294545">
    <property type="component" value="Unassembled WGS sequence"/>
</dbReference>
<evidence type="ECO:0000313" key="7">
    <source>
        <dbReference type="EMBL" id="TCK98738.1"/>
    </source>
</evidence>
<keyword evidence="3 6" id="KW-0812">Transmembrane</keyword>
<feature type="transmembrane region" description="Helical" evidence="6">
    <location>
        <begin position="164"/>
        <end position="184"/>
    </location>
</feature>
<sequence>MIQELFKAFILIFIAEMGDKTQILAMAFATKFPVRKVLMGIFIGSLLNHGLAVLFGNYLSTLIPISTLQIIGGLAFIGFALWTLQADDEEEEENIKYKFGPIFTVSMAFFIGELGDKTQLTAITLATEGTFPILILTGTVLGMVLTGGIGILIGKKIGDKIPEITIKIIASSVFMIFGIIKLYQNLPREYVTPSNSILFVTIIVLVGGIMLKSIIINKRLGNESVLKRHSRDLYQYYQEAKENIEEICLGVDECVTCQGEACPIGITKTLIHNGLTEKKEINHKKSYTKDKQFKKQYDKEKVSETLKVTIKYLRKLPCPNQYQNIHEIRKKLEMILFDKCIEDFNDWKEYEKLLIALDEDNVTQIF</sequence>
<comment type="subcellular location">
    <subcellularLocation>
        <location evidence="1 6">Membrane</location>
        <topology evidence="1 6">Multi-pass membrane protein</topology>
    </subcellularLocation>
</comment>
<dbReference type="RefSeq" id="WP_132281828.1">
    <property type="nucleotide sequence ID" value="NZ_SMGQ01000011.1"/>
</dbReference>
<dbReference type="GO" id="GO:0046873">
    <property type="term" value="F:metal ion transmembrane transporter activity"/>
    <property type="evidence" value="ECO:0007669"/>
    <property type="project" value="InterPro"/>
</dbReference>
<dbReference type="GO" id="GO:0016020">
    <property type="term" value="C:membrane"/>
    <property type="evidence" value="ECO:0007669"/>
    <property type="project" value="UniProtKB-SubCell"/>
</dbReference>
<evidence type="ECO:0000256" key="2">
    <source>
        <dbReference type="ARBA" id="ARBA00009190"/>
    </source>
</evidence>
<reference evidence="7 8" key="1">
    <citation type="submission" date="2019-03" db="EMBL/GenBank/DDBJ databases">
        <title>Genomic Encyclopedia of Type Strains, Phase IV (KMG-IV): sequencing the most valuable type-strain genomes for metagenomic binning, comparative biology and taxonomic classification.</title>
        <authorList>
            <person name="Goeker M."/>
        </authorList>
    </citation>
    <scope>NUCLEOTIDE SEQUENCE [LARGE SCALE GENOMIC DNA]</scope>
    <source>
        <strain evidence="7 8">DSM 24176</strain>
    </source>
</reference>
<keyword evidence="8" id="KW-1185">Reference proteome</keyword>